<feature type="region of interest" description="Disordered" evidence="1">
    <location>
        <begin position="105"/>
        <end position="148"/>
    </location>
</feature>
<name>A0ABV9BRR8_9ACTN</name>
<dbReference type="Proteomes" id="UP001595990">
    <property type="component" value="Unassembled WGS sequence"/>
</dbReference>
<dbReference type="EMBL" id="JBHSFS010000015">
    <property type="protein sequence ID" value="MFC4516757.1"/>
    <property type="molecule type" value="Genomic_DNA"/>
</dbReference>
<protein>
    <submittedName>
        <fullName evidence="2">Uncharacterized protein</fullName>
    </submittedName>
</protein>
<accession>A0ABV9BRR8</accession>
<organism evidence="2 3">
    <name type="scientific">Streptomyces ehimensis</name>
    <dbReference type="NCBI Taxonomy" id="68195"/>
    <lineage>
        <taxon>Bacteria</taxon>
        <taxon>Bacillati</taxon>
        <taxon>Actinomycetota</taxon>
        <taxon>Actinomycetes</taxon>
        <taxon>Kitasatosporales</taxon>
        <taxon>Streptomycetaceae</taxon>
        <taxon>Streptomyces</taxon>
    </lineage>
</organism>
<feature type="compositionally biased region" description="Pro residues" evidence="1">
    <location>
        <begin position="130"/>
        <end position="148"/>
    </location>
</feature>
<dbReference type="RefSeq" id="WP_417923739.1">
    <property type="nucleotide sequence ID" value="NZ_JBHSFS010000015.1"/>
</dbReference>
<evidence type="ECO:0000313" key="3">
    <source>
        <dbReference type="Proteomes" id="UP001595990"/>
    </source>
</evidence>
<gene>
    <name evidence="2" type="ORF">ACFPEN_28030</name>
</gene>
<sequence length="148" mass="15812">MNGGSKEPTLPQHPAPTWLPAVRGFPGEEPFVAGIPGLRLHSERDGQLVLRMWDGHNRVPVPLADPRPADLGDALTRRLAVLITSGTLRIGGILTDPIGIVTQIGGRGGRRPLGPASHPARRHPLRAPALPSPAPWGPMRLPPPGRRQ</sequence>
<comment type="caution">
    <text evidence="2">The sequence shown here is derived from an EMBL/GenBank/DDBJ whole genome shotgun (WGS) entry which is preliminary data.</text>
</comment>
<reference evidence="3" key="1">
    <citation type="journal article" date="2019" name="Int. J. Syst. Evol. Microbiol.">
        <title>The Global Catalogue of Microorganisms (GCM) 10K type strain sequencing project: providing services to taxonomists for standard genome sequencing and annotation.</title>
        <authorList>
            <consortium name="The Broad Institute Genomics Platform"/>
            <consortium name="The Broad Institute Genome Sequencing Center for Infectious Disease"/>
            <person name="Wu L."/>
            <person name="Ma J."/>
        </authorList>
    </citation>
    <scope>NUCLEOTIDE SEQUENCE [LARGE SCALE GENOMIC DNA]</scope>
    <source>
        <strain evidence="3">CECT 8064</strain>
    </source>
</reference>
<proteinExistence type="predicted"/>
<evidence type="ECO:0000256" key="1">
    <source>
        <dbReference type="SAM" id="MobiDB-lite"/>
    </source>
</evidence>
<evidence type="ECO:0000313" key="2">
    <source>
        <dbReference type="EMBL" id="MFC4516757.1"/>
    </source>
</evidence>
<keyword evidence="3" id="KW-1185">Reference proteome</keyword>